<dbReference type="AlphaFoldDB" id="Q6XMT7"/>
<feature type="region of interest" description="Disordered" evidence="1">
    <location>
        <begin position="491"/>
        <end position="550"/>
    </location>
</feature>
<evidence type="ECO:0000313" key="2">
    <source>
        <dbReference type="EMBL" id="AAP74094.1"/>
    </source>
</evidence>
<evidence type="ECO:0000256" key="1">
    <source>
        <dbReference type="SAM" id="MobiDB-lite"/>
    </source>
</evidence>
<sequence>MRIPKPALDRLNEIARHYGESRDHTGRRLLLTYIEQSEALSAADRLTHISTVMRHPLPDRTPTKQTVPLQRLRLRLPEGAATKARELAFRIPGQAQTRGHQDYQSRLLTDAVMTSIAVESRDLGWPPISDPVLRGVYPLIRQRAALGLWELAARATRTEAEKHLLDHAATCKEKREQAQARTGSAIEPTVVEKVAALLDKTLPTHSDQDACAQDTATPSLTAHTDREEAMWHHRARYLRIQTLASTILSSAYQHASPNVEQALYDQDGDLWDRLVEASLTPRSRARRKRSGEERPQRRSSGVAINYEFRGGGAVWRAKRAVALDGIAAWIAEPLRSTTPRHFVIDPPGWRLVMPDTWFPLLLARGPLPPRWKRRVADHHVLHFTVGDHEVLWPTVEDPDDPDGSAPVAGLQPILSVLMPDDPKRRRAKSQRADPRRAAEILLLELIPRSDDEVRPEHEGPKDFEPDAGSNAWFSSTDSPFADSYRVDDDFWSDPVPPEDKLTSVGTSDEPDECRAGDVPPLSYVFDRAGADREASNPPDTPAEEEGLNERSVSSGIDNYIAIVVRVPAQIAQRLGFIDAAHARRLIEQAKIDTDIRMQKVLRHTSSPERRKALEAVMDDPAEFACLARTAFETFYEVRPEWGWYVTALCDEIVAQTASDQLLWVTSYLIQSHTRELERSMEQAGTEAARQFAYLHEF</sequence>
<feature type="region of interest" description="Disordered" evidence="1">
    <location>
        <begin position="449"/>
        <end position="471"/>
    </location>
</feature>
<geneLocation type="plasmid" evidence="2">
    <name>pBD2</name>
</geneLocation>
<reference evidence="2" key="1">
    <citation type="journal article" date="2003" name="J. Bacteriol.">
        <title>Complete nucleotide sequence and genetic organization of the 210-kilobase linear plasmid of Rhodococcus erythropolis BD2.</title>
        <authorList>
            <person name="Stecker C."/>
            <person name="Johann A."/>
            <person name="Herzberg C."/>
            <person name="Averhoff B."/>
            <person name="Gottschalk G."/>
        </authorList>
    </citation>
    <scope>NUCLEOTIDE SEQUENCE</scope>
    <source>
        <strain evidence="2">BD2</strain>
        <plasmid evidence="2">pBD2</plasmid>
    </source>
</reference>
<name>Q6XMT7_RHOER</name>
<feature type="compositionally biased region" description="Basic and acidic residues" evidence="1">
    <location>
        <begin position="449"/>
        <end position="464"/>
    </location>
</feature>
<protein>
    <submittedName>
        <fullName evidence="2">Uncharacterized protein</fullName>
    </submittedName>
</protein>
<dbReference type="EMBL" id="AY223810">
    <property type="protein sequence ID" value="AAP74094.1"/>
    <property type="molecule type" value="Genomic_DNA"/>
</dbReference>
<accession>Q6XMT7</accession>
<gene>
    <name evidence="2" type="ORF">PBD2.209</name>
</gene>
<proteinExistence type="predicted"/>
<keyword evidence="2" id="KW-0614">Plasmid</keyword>
<organism evidence="2">
    <name type="scientific">Rhodococcus erythropolis</name>
    <name type="common">Arthrobacter picolinophilus</name>
    <dbReference type="NCBI Taxonomy" id="1833"/>
    <lineage>
        <taxon>Bacteria</taxon>
        <taxon>Bacillati</taxon>
        <taxon>Actinomycetota</taxon>
        <taxon>Actinomycetes</taxon>
        <taxon>Mycobacteriales</taxon>
        <taxon>Nocardiaceae</taxon>
        <taxon>Rhodococcus</taxon>
        <taxon>Rhodococcus erythropolis group</taxon>
    </lineage>
</organism>